<evidence type="ECO:0000256" key="3">
    <source>
        <dbReference type="PROSITE-ProRule" id="PRU01278"/>
    </source>
</evidence>
<dbReference type="InterPro" id="IPR037233">
    <property type="entry name" value="CcmK-like_sf"/>
</dbReference>
<gene>
    <name evidence="5" type="primary">eutM</name>
    <name evidence="5" type="ORF">SAMEA1710456_00229</name>
</gene>
<evidence type="ECO:0000313" key="6">
    <source>
        <dbReference type="Proteomes" id="UP000346772"/>
    </source>
</evidence>
<feature type="domain" description="BMC" evidence="4">
    <location>
        <begin position="3"/>
        <end position="87"/>
    </location>
</feature>
<dbReference type="InterPro" id="IPR050575">
    <property type="entry name" value="BMC_shell"/>
</dbReference>
<organism evidence="5 6">
    <name type="scientific">Clostridioides difficile</name>
    <name type="common">Peptoclostridium difficile</name>
    <dbReference type="NCBI Taxonomy" id="1496"/>
    <lineage>
        <taxon>Bacteria</taxon>
        <taxon>Bacillati</taxon>
        <taxon>Bacillota</taxon>
        <taxon>Clostridia</taxon>
        <taxon>Peptostreptococcales</taxon>
        <taxon>Peptostreptococcaceae</taxon>
        <taxon>Clostridioides</taxon>
    </lineage>
</organism>
<comment type="caution">
    <text evidence="5">The sequence shown here is derived from an EMBL/GenBank/DDBJ whole genome shotgun (WGS) entry which is preliminary data.</text>
</comment>
<name>A0AAX3GWC1_CLODI</name>
<dbReference type="RefSeq" id="WP_003423989.1">
    <property type="nucleotide sequence ID" value="NZ_BEHB01000005.1"/>
</dbReference>
<dbReference type="PANTHER" id="PTHR33941:SF11">
    <property type="entry name" value="BACTERIAL MICROCOMPARTMENT SHELL PROTEIN PDUJ"/>
    <property type="match status" value="1"/>
</dbReference>
<protein>
    <submittedName>
        <fullName evidence="5">Ethanolamine carboxysome strutural protein</fullName>
    </submittedName>
</protein>
<comment type="similarity">
    <text evidence="3">Belongs to the bacterial microcompartments protein family.</text>
</comment>
<evidence type="ECO:0000256" key="2">
    <source>
        <dbReference type="ARBA" id="ARBA00024446"/>
    </source>
</evidence>
<reference evidence="5 6" key="1">
    <citation type="submission" date="2019-02" db="EMBL/GenBank/DDBJ databases">
        <authorList>
            <consortium name="Pathogen Informatics"/>
        </authorList>
    </citation>
    <scope>NUCLEOTIDE SEQUENCE [LARGE SCALE GENOMIC DNA]</scope>
    <source>
        <strain evidence="5 6">078GUE027</strain>
    </source>
</reference>
<dbReference type="PANTHER" id="PTHR33941">
    <property type="entry name" value="PROPANEDIOL UTILIZATION PROTEIN PDUA"/>
    <property type="match status" value="1"/>
</dbReference>
<evidence type="ECO:0000256" key="1">
    <source>
        <dbReference type="ARBA" id="ARBA00024322"/>
    </source>
</evidence>
<dbReference type="GO" id="GO:0031469">
    <property type="term" value="C:bacterial microcompartment"/>
    <property type="evidence" value="ECO:0007669"/>
    <property type="project" value="UniProtKB-SubCell"/>
</dbReference>
<dbReference type="SMART" id="SM00877">
    <property type="entry name" value="BMC"/>
    <property type="match status" value="1"/>
</dbReference>
<dbReference type="Pfam" id="PF00936">
    <property type="entry name" value="BMC"/>
    <property type="match status" value="1"/>
</dbReference>
<dbReference type="InterPro" id="IPR000249">
    <property type="entry name" value="BMC_dom"/>
</dbReference>
<evidence type="ECO:0000259" key="4">
    <source>
        <dbReference type="PROSITE" id="PS51930"/>
    </source>
</evidence>
<dbReference type="EMBL" id="CAADAT010000001">
    <property type="protein sequence ID" value="VFD52784.1"/>
    <property type="molecule type" value="Genomic_DNA"/>
</dbReference>
<dbReference type="InterPro" id="IPR044872">
    <property type="entry name" value="CcmK/CsoS1_BMC"/>
</dbReference>
<dbReference type="CDD" id="cd07045">
    <property type="entry name" value="BMC_CcmK_like"/>
    <property type="match status" value="1"/>
</dbReference>
<keyword evidence="2" id="KW-1283">Bacterial microcompartment</keyword>
<sequence length="234" mass="25921">MDAIGLIEVIGYVAAIEASDACLKSANVNIVRIDKVGAGIVTLTICGDVGAVKSALEAGEIAASRVGTLRTSHIIPRIHDEVTDALFKTKEPKVCEVSEDKEKNFEVTLETTDNVSKNLSEKEDVILDVTENSGNIEKLYSDIDKINKEIETVDDILTEANKGKIENTNIDKKVLEQVKIENFDFDRDDLSKNSVKKLKAMAKKLDSSITYKDLNVLKKEELINLVKKLSRRDR</sequence>
<dbReference type="AlphaFoldDB" id="A0AAX3GWC1"/>
<dbReference type="SUPFAM" id="SSF143414">
    <property type="entry name" value="CcmK-like"/>
    <property type="match status" value="1"/>
</dbReference>
<accession>A0AAX3GWC1</accession>
<dbReference type="Proteomes" id="UP000346772">
    <property type="component" value="Unassembled WGS sequence"/>
</dbReference>
<dbReference type="Gene3D" id="3.30.70.1710">
    <property type="match status" value="1"/>
</dbReference>
<proteinExistence type="inferred from homology"/>
<dbReference type="PROSITE" id="PS51930">
    <property type="entry name" value="BMC_2"/>
    <property type="match status" value="1"/>
</dbReference>
<comment type="subcellular location">
    <subcellularLocation>
        <location evidence="1">Bacterial microcompartment</location>
    </subcellularLocation>
</comment>
<evidence type="ECO:0000313" key="5">
    <source>
        <dbReference type="EMBL" id="VFD52784.1"/>
    </source>
</evidence>